<dbReference type="Proteomes" id="UP000029525">
    <property type="component" value="Unassembled WGS sequence"/>
</dbReference>
<dbReference type="PANTHER" id="PTHR37809">
    <property type="entry name" value="RIBOSOMAL PROTEIN S12 METHYLTHIOTRANSFERASE ACCESSORY FACTOR YCAO"/>
    <property type="match status" value="1"/>
</dbReference>
<dbReference type="InterPro" id="IPR027624">
    <property type="entry name" value="TOMM_cyclo_SagD"/>
</dbReference>
<evidence type="ECO:0000259" key="1">
    <source>
        <dbReference type="PROSITE" id="PS51664"/>
    </source>
</evidence>
<comment type="caution">
    <text evidence="2">The sequence shown here is derived from an EMBL/GenBank/DDBJ whole genome shotgun (WGS) entry which is preliminary data.</text>
</comment>
<feature type="domain" description="YcaO" evidence="1">
    <location>
        <begin position="61"/>
        <end position="431"/>
    </location>
</feature>
<dbReference type="Pfam" id="PF02624">
    <property type="entry name" value="YcaO"/>
    <property type="match status" value="1"/>
</dbReference>
<proteinExistence type="predicted"/>
<dbReference type="PROSITE" id="PS51664">
    <property type="entry name" value="YCAO"/>
    <property type="match status" value="1"/>
</dbReference>
<organism evidence="2 3">
    <name type="scientific">Prevotella bivia DNF00320</name>
    <dbReference type="NCBI Taxonomy" id="1401068"/>
    <lineage>
        <taxon>Bacteria</taxon>
        <taxon>Pseudomonadati</taxon>
        <taxon>Bacteroidota</taxon>
        <taxon>Bacteroidia</taxon>
        <taxon>Bacteroidales</taxon>
        <taxon>Prevotellaceae</taxon>
        <taxon>Prevotella</taxon>
    </lineage>
</organism>
<evidence type="ECO:0000313" key="2">
    <source>
        <dbReference type="EMBL" id="KGF43481.1"/>
    </source>
</evidence>
<dbReference type="InterPro" id="IPR003776">
    <property type="entry name" value="YcaO-like_dom"/>
</dbReference>
<dbReference type="NCBIfam" id="TIGR03604">
    <property type="entry name" value="TOMM_cyclo_SagD"/>
    <property type="match status" value="1"/>
</dbReference>
<dbReference type="Gene3D" id="3.30.40.250">
    <property type="match status" value="1"/>
</dbReference>
<name>A0A096AA95_9BACT</name>
<dbReference type="Gene3D" id="3.30.160.660">
    <property type="match status" value="1"/>
</dbReference>
<reference evidence="2 3" key="1">
    <citation type="submission" date="2014-07" db="EMBL/GenBank/DDBJ databases">
        <authorList>
            <person name="McCorrison J."/>
            <person name="Sanka R."/>
            <person name="Torralba M."/>
            <person name="Gillis M."/>
            <person name="Haft D.H."/>
            <person name="Methe B."/>
            <person name="Sutton G."/>
            <person name="Nelson K.E."/>
        </authorList>
    </citation>
    <scope>NUCLEOTIDE SEQUENCE [LARGE SCALE GENOMIC DNA]</scope>
    <source>
        <strain evidence="2 3">DNF00320</strain>
    </source>
</reference>
<accession>A0A096AA95</accession>
<dbReference type="EMBL" id="JRNQ01000085">
    <property type="protein sequence ID" value="KGF43481.1"/>
    <property type="molecule type" value="Genomic_DNA"/>
</dbReference>
<gene>
    <name evidence="2" type="ORF">HMPREF0647_09980</name>
</gene>
<dbReference type="PANTHER" id="PTHR37809:SF1">
    <property type="entry name" value="RIBOSOMAL PROTEIN S12 METHYLTHIOTRANSFERASE ACCESSORY FACTOR YCAO"/>
    <property type="match status" value="1"/>
</dbReference>
<sequence>MDAVNNSLIKGTMLISNQFGIVNHVSKLPRLNYDPKLVSFGIWPSNTLAFGAEKYEGRSSGCNFDLQKSFMGTLGETVERYCPVFYNKENMILSSYKNLKVHAIPPSEYALFHEKQYAQENYPLHRFDENIELHWDKCMDITNGKETWVPGACIYLPWSCEKQWINVSTSTGLAAHTNWDKALLVALHEVIERDSFSLTWWQKISAPKIIIDEDISHFIHERFPASYEWHFMDITYDLGIPTVYGICFGEAEYGKFVAVGTATRDTYGEALKKVILEMGQSVSYFRYLLGEKKNWQPSENFHTLLDFEDHSILYIKKPELCEVFKIWTETKPTRKIDFLEESVRSTKENIRHITSVLKSKGYNVLVKDITTPDVNQAGFYCLRVIVPQLIQMGGAYSFYFLGGKRLYTIPQELGYKCYPFEELNVYPHPFP</sequence>
<evidence type="ECO:0000313" key="3">
    <source>
        <dbReference type="Proteomes" id="UP000029525"/>
    </source>
</evidence>
<dbReference type="OrthoDB" id="2379922at2"/>
<protein>
    <recommendedName>
        <fullName evidence="1">YcaO domain-containing protein</fullName>
    </recommendedName>
</protein>
<dbReference type="Gene3D" id="3.30.1330.230">
    <property type="match status" value="1"/>
</dbReference>
<dbReference type="RefSeq" id="WP_036868358.1">
    <property type="nucleotide sequence ID" value="NZ_JRNQ01000085.1"/>
</dbReference>
<dbReference type="AlphaFoldDB" id="A0A096AA95"/>